<proteinExistence type="predicted"/>
<evidence type="ECO:0000259" key="2">
    <source>
        <dbReference type="Pfam" id="PF00248"/>
    </source>
</evidence>
<reference evidence="3 4" key="1">
    <citation type="submission" date="2013-09" db="EMBL/GenBank/DDBJ databases">
        <title>Whole genome shotgun sequence of Novosphingobium tardaugens NBRC 16725.</title>
        <authorList>
            <person name="Isaki S."/>
            <person name="Hosoyama A."/>
            <person name="Tsuchikane K."/>
            <person name="Katsumata H."/>
            <person name="Ando Y."/>
            <person name="Yamazaki S."/>
            <person name="Fujita N."/>
        </authorList>
    </citation>
    <scope>NUCLEOTIDE SEQUENCE [LARGE SCALE GENOMIC DNA]</scope>
    <source>
        <strain evidence="3 4">NBRC 16725</strain>
    </source>
</reference>
<dbReference type="InterPro" id="IPR050523">
    <property type="entry name" value="AKR_Detox_Biosynth"/>
</dbReference>
<name>U2Y8I3_9SPHN</name>
<dbReference type="eggNOG" id="COG0667">
    <property type="taxonomic scope" value="Bacteria"/>
</dbReference>
<dbReference type="PANTHER" id="PTHR43364:SF4">
    <property type="entry name" value="NAD(P)-LINKED OXIDOREDUCTASE SUPERFAMILY PROTEIN"/>
    <property type="match status" value="1"/>
</dbReference>
<dbReference type="KEGG" id="ntd:EGO55_13645"/>
<comment type="caution">
    <text evidence="3">The sequence shown here is derived from an EMBL/GenBank/DDBJ whole genome shotgun (WGS) entry which is preliminary data.</text>
</comment>
<dbReference type="Proteomes" id="UP000016568">
    <property type="component" value="Unassembled WGS sequence"/>
</dbReference>
<dbReference type="InterPro" id="IPR023210">
    <property type="entry name" value="NADP_OxRdtase_dom"/>
</dbReference>
<dbReference type="CDD" id="cd19082">
    <property type="entry name" value="AKR_AKR10A1_2"/>
    <property type="match status" value="1"/>
</dbReference>
<evidence type="ECO:0000313" key="4">
    <source>
        <dbReference type="Proteomes" id="UP000016568"/>
    </source>
</evidence>
<dbReference type="EMBL" id="BASZ01000005">
    <property type="protein sequence ID" value="GAD49556.1"/>
    <property type="molecule type" value="Genomic_DNA"/>
</dbReference>
<keyword evidence="4" id="KW-1185">Reference proteome</keyword>
<dbReference type="PANTHER" id="PTHR43364">
    <property type="entry name" value="NADH-SPECIFIC METHYLGLYOXAL REDUCTASE-RELATED"/>
    <property type="match status" value="1"/>
</dbReference>
<protein>
    <submittedName>
        <fullName evidence="3">Putative oxidoreductase</fullName>
    </submittedName>
</protein>
<dbReference type="GO" id="GO:0016491">
    <property type="term" value="F:oxidoreductase activity"/>
    <property type="evidence" value="ECO:0007669"/>
    <property type="project" value="UniProtKB-KW"/>
</dbReference>
<dbReference type="Gene3D" id="3.20.20.100">
    <property type="entry name" value="NADP-dependent oxidoreductase domain"/>
    <property type="match status" value="1"/>
</dbReference>
<evidence type="ECO:0000256" key="1">
    <source>
        <dbReference type="ARBA" id="ARBA00023002"/>
    </source>
</evidence>
<dbReference type="Pfam" id="PF00248">
    <property type="entry name" value="Aldo_ket_red"/>
    <property type="match status" value="1"/>
</dbReference>
<evidence type="ECO:0000313" key="3">
    <source>
        <dbReference type="EMBL" id="GAD49556.1"/>
    </source>
</evidence>
<dbReference type="OrthoDB" id="7181835at2"/>
<dbReference type="SUPFAM" id="SSF51430">
    <property type="entry name" value="NAD(P)-linked oxidoreductase"/>
    <property type="match status" value="1"/>
</dbReference>
<gene>
    <name evidence="3" type="ORF">NT2_05_04770</name>
</gene>
<keyword evidence="1" id="KW-0560">Oxidoreductase</keyword>
<dbReference type="InterPro" id="IPR036812">
    <property type="entry name" value="NAD(P)_OxRdtase_dom_sf"/>
</dbReference>
<feature type="domain" description="NADP-dependent oxidoreductase" evidence="2">
    <location>
        <begin position="17"/>
        <end position="320"/>
    </location>
</feature>
<organism evidence="3 4">
    <name type="scientific">Caenibius tardaugens NBRC 16725</name>
    <dbReference type="NCBI Taxonomy" id="1219035"/>
    <lineage>
        <taxon>Bacteria</taxon>
        <taxon>Pseudomonadati</taxon>
        <taxon>Pseudomonadota</taxon>
        <taxon>Alphaproteobacteria</taxon>
        <taxon>Sphingomonadales</taxon>
        <taxon>Erythrobacteraceae</taxon>
        <taxon>Caenibius</taxon>
    </lineage>
</organism>
<dbReference type="RefSeq" id="WP_021690462.1">
    <property type="nucleotide sequence ID" value="NZ_BASZ01000005.1"/>
</dbReference>
<accession>U2Y8I3</accession>
<sequence length="322" mass="35134">MLSKVTLNNTDLSVSTLCYGTNMLGWMLDQEKSNAILDHFAELGGNFIDTARSYGDWAPDAPKGASERAIGGWLKTRSREGLVIATKGAFMDLRAGDWRNRVTPEDITKDLGESLEHLGIDTIDLYWLHADNPEAPVQPIIDTLIQHQEAGRIRYFGASNWSAARIKEANAYAQSIGKQGFAASETFWGLAAPEPEAAAQQGYVHYYEGQYEELHASGLPILAYSAQSGGYFTKLAKGADAVPDGLKARYANPINEARFKAVQTLAEKHGVSINEIVLSYLLSQPNQTIPIFGASSPEQITETVKAADLKLTAEELAQLRAD</sequence>
<dbReference type="GO" id="GO:0005829">
    <property type="term" value="C:cytosol"/>
    <property type="evidence" value="ECO:0007669"/>
    <property type="project" value="TreeGrafter"/>
</dbReference>
<dbReference type="AlphaFoldDB" id="U2Y8I3"/>